<dbReference type="Proteomes" id="UP000253090">
    <property type="component" value="Unassembled WGS sequence"/>
</dbReference>
<dbReference type="SUPFAM" id="SSF88697">
    <property type="entry name" value="PUA domain-like"/>
    <property type="match status" value="1"/>
</dbReference>
<reference evidence="2 3" key="1">
    <citation type="submission" date="2018-07" db="EMBL/GenBank/DDBJ databases">
        <title>Genomic Encyclopedia of Type Strains, Phase III (KMG-III): the genomes of soil and plant-associated and newly described type strains.</title>
        <authorList>
            <person name="Whitman W."/>
        </authorList>
    </citation>
    <scope>NUCLEOTIDE SEQUENCE [LARGE SCALE GENOMIC DNA]</scope>
    <source>
        <strain evidence="2 3">CECT 8333</strain>
    </source>
</reference>
<dbReference type="CDD" id="cd06554">
    <property type="entry name" value="ASCH_ASC-1_like"/>
    <property type="match status" value="1"/>
</dbReference>
<evidence type="ECO:0000313" key="2">
    <source>
        <dbReference type="EMBL" id="RCX22873.1"/>
    </source>
</evidence>
<dbReference type="OrthoDB" id="359066at2"/>
<proteinExistence type="predicted"/>
<keyword evidence="3" id="KW-1185">Reference proteome</keyword>
<gene>
    <name evidence="2" type="ORF">DFP94_101462</name>
</gene>
<name>A0A369BMU8_9BACL</name>
<dbReference type="InterPro" id="IPR007374">
    <property type="entry name" value="ASCH_domain"/>
</dbReference>
<dbReference type="Pfam" id="PF04266">
    <property type="entry name" value="ASCH"/>
    <property type="match status" value="1"/>
</dbReference>
<evidence type="ECO:0000259" key="1">
    <source>
        <dbReference type="Pfam" id="PF04266"/>
    </source>
</evidence>
<dbReference type="InterPro" id="IPR015947">
    <property type="entry name" value="PUA-like_sf"/>
</dbReference>
<dbReference type="RefSeq" id="WP_114494822.1">
    <property type="nucleotide sequence ID" value="NZ_QPJW01000001.1"/>
</dbReference>
<sequence length="150" mass="17182">MKTITIHQPWATLIALGEKKFETRSWATNYRGELAIHAGKKIDKKICQTEPFRTILAMYGYHVDNLPTGTIVAICRLEACYSVLRTPNEKALLENGTLNTLHRYPIEKQEMAFGDYTDGRFAWELGDVRRLPNPVPAKGRQGFWNWEPSS</sequence>
<comment type="caution">
    <text evidence="2">The sequence shown here is derived from an EMBL/GenBank/DDBJ whole genome shotgun (WGS) entry which is preliminary data.</text>
</comment>
<organism evidence="2 3">
    <name type="scientific">Fontibacillus phaseoli</name>
    <dbReference type="NCBI Taxonomy" id="1416533"/>
    <lineage>
        <taxon>Bacteria</taxon>
        <taxon>Bacillati</taxon>
        <taxon>Bacillota</taxon>
        <taxon>Bacilli</taxon>
        <taxon>Bacillales</taxon>
        <taxon>Paenibacillaceae</taxon>
        <taxon>Fontibacillus</taxon>
    </lineage>
</organism>
<accession>A0A369BMU8</accession>
<dbReference type="Gene3D" id="2.30.130.30">
    <property type="entry name" value="Hypothetical protein"/>
    <property type="match status" value="1"/>
</dbReference>
<protein>
    <submittedName>
        <fullName evidence="2">ASCH domain-containing protein</fullName>
    </submittedName>
</protein>
<dbReference type="EMBL" id="QPJW01000001">
    <property type="protein sequence ID" value="RCX22873.1"/>
    <property type="molecule type" value="Genomic_DNA"/>
</dbReference>
<dbReference type="AlphaFoldDB" id="A0A369BMU8"/>
<feature type="domain" description="ASCH" evidence="1">
    <location>
        <begin position="4"/>
        <end position="100"/>
    </location>
</feature>
<evidence type="ECO:0000313" key="3">
    <source>
        <dbReference type="Proteomes" id="UP000253090"/>
    </source>
</evidence>